<evidence type="ECO:0000256" key="1">
    <source>
        <dbReference type="SAM" id="MobiDB-lite"/>
    </source>
</evidence>
<feature type="compositionally biased region" description="Polar residues" evidence="1">
    <location>
        <begin position="216"/>
        <end position="228"/>
    </location>
</feature>
<feature type="compositionally biased region" description="Basic and acidic residues" evidence="1">
    <location>
        <begin position="386"/>
        <end position="403"/>
    </location>
</feature>
<feature type="region of interest" description="Disordered" evidence="1">
    <location>
        <begin position="607"/>
        <end position="626"/>
    </location>
</feature>
<protein>
    <submittedName>
        <fullName evidence="2">Uncharacterized protein</fullName>
    </submittedName>
</protein>
<reference evidence="2 3" key="1">
    <citation type="journal article" date="2007" name="Science">
        <title>Sea anemone genome reveals ancestral eumetazoan gene repertoire and genomic organization.</title>
        <authorList>
            <person name="Putnam N.H."/>
            <person name="Srivastava M."/>
            <person name="Hellsten U."/>
            <person name="Dirks B."/>
            <person name="Chapman J."/>
            <person name="Salamov A."/>
            <person name="Terry A."/>
            <person name="Shapiro H."/>
            <person name="Lindquist E."/>
            <person name="Kapitonov V.V."/>
            <person name="Jurka J."/>
            <person name="Genikhovich G."/>
            <person name="Grigoriev I.V."/>
            <person name="Lucas S.M."/>
            <person name="Steele R.E."/>
            <person name="Finnerty J.R."/>
            <person name="Technau U."/>
            <person name="Martindale M.Q."/>
            <person name="Rokhsar D.S."/>
        </authorList>
    </citation>
    <scope>NUCLEOTIDE SEQUENCE [LARGE SCALE GENOMIC DNA]</scope>
    <source>
        <strain evidence="3">CH2 X CH6</strain>
    </source>
</reference>
<feature type="region of interest" description="Disordered" evidence="1">
    <location>
        <begin position="368"/>
        <end position="403"/>
    </location>
</feature>
<organism evidence="2 3">
    <name type="scientific">Nematostella vectensis</name>
    <name type="common">Starlet sea anemone</name>
    <dbReference type="NCBI Taxonomy" id="45351"/>
    <lineage>
        <taxon>Eukaryota</taxon>
        <taxon>Metazoa</taxon>
        <taxon>Cnidaria</taxon>
        <taxon>Anthozoa</taxon>
        <taxon>Hexacorallia</taxon>
        <taxon>Actiniaria</taxon>
        <taxon>Edwardsiidae</taxon>
        <taxon>Nematostella</taxon>
    </lineage>
</organism>
<dbReference type="EMBL" id="DS469677">
    <property type="protein sequence ID" value="EDO36171.1"/>
    <property type="molecule type" value="Genomic_DNA"/>
</dbReference>
<feature type="region of interest" description="Disordered" evidence="1">
    <location>
        <begin position="272"/>
        <end position="294"/>
    </location>
</feature>
<keyword evidence="3" id="KW-1185">Reference proteome</keyword>
<proteinExistence type="predicted"/>
<feature type="compositionally biased region" description="Basic and acidic residues" evidence="1">
    <location>
        <begin position="485"/>
        <end position="498"/>
    </location>
</feature>
<accession>A7SJF1</accession>
<dbReference type="AlphaFoldDB" id="A7SJF1"/>
<feature type="compositionally biased region" description="Polar residues" evidence="1">
    <location>
        <begin position="285"/>
        <end position="294"/>
    </location>
</feature>
<dbReference type="OMA" id="WEEQLNW"/>
<feature type="compositionally biased region" description="Basic and acidic residues" evidence="1">
    <location>
        <begin position="368"/>
        <end position="377"/>
    </location>
</feature>
<feature type="region of interest" description="Disordered" evidence="1">
    <location>
        <begin position="39"/>
        <end position="150"/>
    </location>
</feature>
<dbReference type="Proteomes" id="UP000001593">
    <property type="component" value="Unassembled WGS sequence"/>
</dbReference>
<feature type="region of interest" description="Disordered" evidence="1">
    <location>
        <begin position="558"/>
        <end position="591"/>
    </location>
</feature>
<evidence type="ECO:0000313" key="2">
    <source>
        <dbReference type="EMBL" id="EDO36171.1"/>
    </source>
</evidence>
<feature type="region of interest" description="Disordered" evidence="1">
    <location>
        <begin position="422"/>
        <end position="542"/>
    </location>
</feature>
<gene>
    <name evidence="2" type="ORF">NEMVEDRAFT_v1g245652</name>
</gene>
<sequence>MASRCIEALNELDQISDKIFYKYSKSKMKAEIEAKLRASRCRTGRLSAQSDDATSSSIGSRNSYYCTRHSPASTSTKRNTKSASVDTTKPQKQDRARTTQSCPEKLNSKKKSPRRIETSAEKSSEDGSSCRTKSPSVYGKYVPGREQHEPKPWFNLKEGLGKGVIDSFACDAQKERALCYTIDQKEAKPVPKLLRHRLEVRIGLNGNVKEDESNRNSDVSSANENGSDNKQKSRPAPLSWEEQLNWQNAIIVSPRRPPEKKTEDKVQCETIPVVFNPPPSKPIMSRQSGLNPSTSYRMSLETKRLVSDRGNLTCTEKCITTVELEDVRELAATKHRKEKRASELTDVDKMDMSTTIYNMDRLYSSESARSDCEKGVDRSGSALSKVVEESPRTGEGLREKEDLPKYVLGPDMAERVNKRVSFEDQQKHKAHARKGSLPSKNDLQKSITDQSDFTKLTNPVEKRANTAVENTADSRCTLTRQRPKSSLDRMQIERKSELVEFMNQRTKRQSRPSTAPPCSPRTSIPRSSIPRSPIHVPTSERELTSACESDIALTGESASKTSFALEPKQIEDENDCAETKTASFPNPPPPRVAVSCKSATVARVTPRAKELVTRSKSSSSMSTGGPVVMCAEPMELPKNMAPAQALLELRKKIRDDLAQETADLQLDIQQLYLKHHNYDSNYLRTLHPRAHGFTCLTPRRISRTEEDRKRLKQSFEQHPREFRRQKAGFFDLDEGSALKETTTTAE</sequence>
<evidence type="ECO:0000313" key="3">
    <source>
        <dbReference type="Proteomes" id="UP000001593"/>
    </source>
</evidence>
<feature type="compositionally biased region" description="Polar residues" evidence="1">
    <location>
        <begin position="438"/>
        <end position="457"/>
    </location>
</feature>
<feature type="compositionally biased region" description="Basic and acidic residues" evidence="1">
    <location>
        <begin position="704"/>
        <end position="724"/>
    </location>
</feature>
<feature type="compositionally biased region" description="Polar residues" evidence="1">
    <location>
        <begin position="46"/>
        <end position="88"/>
    </location>
</feature>
<feature type="compositionally biased region" description="Polar residues" evidence="1">
    <location>
        <begin position="467"/>
        <end position="480"/>
    </location>
</feature>
<feature type="compositionally biased region" description="Polar residues" evidence="1">
    <location>
        <begin position="126"/>
        <end position="135"/>
    </location>
</feature>
<feature type="compositionally biased region" description="Basic and acidic residues" evidence="1">
    <location>
        <begin position="114"/>
        <end position="125"/>
    </location>
</feature>
<dbReference type="HOGENOM" id="CLU_372696_0_0_1"/>
<feature type="region of interest" description="Disordered" evidence="1">
    <location>
        <begin position="704"/>
        <end position="728"/>
    </location>
</feature>
<feature type="compositionally biased region" description="Low complexity" evidence="1">
    <location>
        <begin position="520"/>
        <end position="534"/>
    </location>
</feature>
<name>A7SJF1_NEMVE</name>
<feature type="region of interest" description="Disordered" evidence="1">
    <location>
        <begin position="208"/>
        <end position="239"/>
    </location>
</feature>
<dbReference type="InParanoid" id="A7SJF1"/>